<dbReference type="InterPro" id="IPR046219">
    <property type="entry name" value="DUF6252"/>
</dbReference>
<dbReference type="RefSeq" id="WP_124898114.1">
    <property type="nucleotide sequence ID" value="NZ_RQTJ01000002.1"/>
</dbReference>
<comment type="caution">
    <text evidence="1">The sequence shown here is derived from an EMBL/GenBank/DDBJ whole genome shotgun (WGS) entry which is preliminary data.</text>
</comment>
<dbReference type="Proteomes" id="UP000268372">
    <property type="component" value="Unassembled WGS sequence"/>
</dbReference>
<dbReference type="OrthoDB" id="1448607at2"/>
<accession>A0A3P1B724</accession>
<name>A0A3P1B724_9FLAO</name>
<dbReference type="Pfam" id="PF19765">
    <property type="entry name" value="DUF6252"/>
    <property type="match status" value="1"/>
</dbReference>
<gene>
    <name evidence="1" type="ORF">EG242_01300</name>
</gene>
<proteinExistence type="predicted"/>
<dbReference type="EMBL" id="RQTJ01000002">
    <property type="protein sequence ID" value="RRA96701.1"/>
    <property type="molecule type" value="Genomic_DNA"/>
</dbReference>
<evidence type="ECO:0000313" key="2">
    <source>
        <dbReference type="Proteomes" id="UP000268372"/>
    </source>
</evidence>
<organism evidence="1 2">
    <name type="scientific">Paenimyroides viscosum</name>
    <dbReference type="NCBI Taxonomy" id="2488729"/>
    <lineage>
        <taxon>Bacteria</taxon>
        <taxon>Pseudomonadati</taxon>
        <taxon>Bacteroidota</taxon>
        <taxon>Flavobacteriia</taxon>
        <taxon>Flavobacteriales</taxon>
        <taxon>Flavobacteriaceae</taxon>
        <taxon>Paenimyroides</taxon>
    </lineage>
</organism>
<reference evidence="1 2" key="1">
    <citation type="submission" date="2018-11" db="EMBL/GenBank/DDBJ databases">
        <title>Flavobacterium sp. nov., YIM 102796 draft genome.</title>
        <authorList>
            <person name="Li G."/>
            <person name="Jiang Y."/>
        </authorList>
    </citation>
    <scope>NUCLEOTIDE SEQUENCE [LARGE SCALE GENOMIC DNA]</scope>
    <source>
        <strain evidence="1 2">YIM 102796</strain>
    </source>
</reference>
<dbReference type="AlphaFoldDB" id="A0A3P1B724"/>
<evidence type="ECO:0000313" key="1">
    <source>
        <dbReference type="EMBL" id="RRA96701.1"/>
    </source>
</evidence>
<sequence length="171" mass="19174">MKKYFLFALMAFSLVSCEEELTINNPTFEAMNSYDFWRATKMTANVDNGNLVIVGATDSENVTLFIQNYESGKEYELGTTNYHVATYSKIEKDTVYLYSTSSSTGKGYIKLDAPEKQQDGTISGTFYAEMVPVDPTLVLPNTPLVNFNKGVFFRIPIVYPPIVETPETPNP</sequence>
<dbReference type="PROSITE" id="PS51257">
    <property type="entry name" value="PROKAR_LIPOPROTEIN"/>
    <property type="match status" value="1"/>
</dbReference>
<protein>
    <submittedName>
        <fullName evidence="1">Uncharacterized protein</fullName>
    </submittedName>
</protein>
<keyword evidence="2" id="KW-1185">Reference proteome</keyword>